<dbReference type="AlphaFoldDB" id="A0A811RCP6"/>
<gene>
    <name evidence="1" type="ORF">NCGR_LOCUS51087</name>
</gene>
<protein>
    <submittedName>
        <fullName evidence="1">Uncharacterized protein</fullName>
    </submittedName>
</protein>
<name>A0A811RCP6_9POAL</name>
<accession>A0A811RCP6</accession>
<organism evidence="1 2">
    <name type="scientific">Miscanthus lutarioriparius</name>
    <dbReference type="NCBI Taxonomy" id="422564"/>
    <lineage>
        <taxon>Eukaryota</taxon>
        <taxon>Viridiplantae</taxon>
        <taxon>Streptophyta</taxon>
        <taxon>Embryophyta</taxon>
        <taxon>Tracheophyta</taxon>
        <taxon>Spermatophyta</taxon>
        <taxon>Magnoliopsida</taxon>
        <taxon>Liliopsida</taxon>
        <taxon>Poales</taxon>
        <taxon>Poaceae</taxon>
        <taxon>PACMAD clade</taxon>
        <taxon>Panicoideae</taxon>
        <taxon>Andropogonodae</taxon>
        <taxon>Andropogoneae</taxon>
        <taxon>Saccharinae</taxon>
        <taxon>Miscanthus</taxon>
    </lineage>
</organism>
<keyword evidence="2" id="KW-1185">Reference proteome</keyword>
<evidence type="ECO:0000313" key="2">
    <source>
        <dbReference type="Proteomes" id="UP000604825"/>
    </source>
</evidence>
<proteinExistence type="predicted"/>
<comment type="caution">
    <text evidence="1">The sequence shown here is derived from an EMBL/GenBank/DDBJ whole genome shotgun (WGS) entry which is preliminary data.</text>
</comment>
<dbReference type="EMBL" id="CAJGYO010000014">
    <property type="protein sequence ID" value="CAD6267782.1"/>
    <property type="molecule type" value="Genomic_DNA"/>
</dbReference>
<evidence type="ECO:0000313" key="1">
    <source>
        <dbReference type="EMBL" id="CAD6267782.1"/>
    </source>
</evidence>
<dbReference type="OrthoDB" id="693631at2759"/>
<reference evidence="1" key="1">
    <citation type="submission" date="2020-10" db="EMBL/GenBank/DDBJ databases">
        <authorList>
            <person name="Han B."/>
            <person name="Lu T."/>
            <person name="Zhao Q."/>
            <person name="Huang X."/>
            <person name="Zhao Y."/>
        </authorList>
    </citation>
    <scope>NUCLEOTIDE SEQUENCE</scope>
</reference>
<sequence length="524" mass="57924">MDPALQLILDTMNSRFDDLDRRFAYRDQASADRDAVVDSRFYALAAATSAAATTAAALEQRLAGLESFGIDHVAASMEQRLSSLEASYVDRDTEYTNRINEFESLRVADMTDDRDARVAALEKATTEFAAWRPDMEGVLDDVWLRVEKIDSKCDLVVFDKMPHRSGLLPHPSPAATVAKQHLDKAVARWFQFIEPELDFSDWLGFCRLLHDRFDRDQKELLMRQLFHAKQTTLEEAGSASVPWSPRPGDWFPSTKAAAIPRTALPLPLPPTRQDKIVSQAPATLPASDSKLAAIKSYRRALGLCFKCGMKWSKDHKCSPEVLHAVEILWESFPDEDGQSSAANSSGPDEQLCLALSKAASCGSPSSRTIRFQGSIAGIPAVLLHDSGSSTSFVSMAIAAQLPQFPPVPQRAQVQIAGGGSCTAQVLCGRFHGQWVHVSFALISGYWICLPLMLSSGWIGFRLLAPCRFIGSRNESLSLTTATGQSCRALMQLSQTLSVFSCTLPRPRVHQLRLWLLYILKFSTW</sequence>
<dbReference type="Proteomes" id="UP000604825">
    <property type="component" value="Unassembled WGS sequence"/>
</dbReference>